<dbReference type="Proteomes" id="UP000188543">
    <property type="component" value="Unassembled WGS sequence"/>
</dbReference>
<reference evidence="4" key="4">
    <citation type="submission" date="2018-11" db="EMBL/GenBank/DDBJ databases">
        <title>FDA dAtabase for Regulatory Grade micrObial Sequences (FDA-ARGOS): Supporting development and validation of Infectious Disease Dx tests.</title>
        <authorList>
            <person name="Plongla R."/>
            <person name="Gilligan P."/>
            <person name="Tallon L.J."/>
            <person name="Sadzewicz L."/>
            <person name="Zhao X."/>
            <person name="Vavikolanu K."/>
            <person name="Mehta A."/>
            <person name="Aluvathingal J."/>
            <person name="Nadendla S."/>
            <person name="Geyer C."/>
            <person name="Nandy P."/>
            <person name="Yan Y."/>
            <person name="Sichtig H."/>
        </authorList>
    </citation>
    <scope>NUCLEOTIDE SEQUENCE</scope>
    <source>
        <strain evidence="4">FDAARGOS_544</strain>
    </source>
</reference>
<dbReference type="EMBL" id="MUTJ01000103">
    <property type="protein sequence ID" value="ONU75972.1"/>
    <property type="molecule type" value="Genomic_DNA"/>
</dbReference>
<name>A0A1V2VUW0_9BURK</name>
<dbReference type="EMBL" id="CP021069">
    <property type="protein sequence ID" value="AWG32613.1"/>
    <property type="molecule type" value="Genomic_DNA"/>
</dbReference>
<accession>A0A1V2VUW0</accession>
<evidence type="ECO:0000256" key="1">
    <source>
        <dbReference type="SAM" id="MobiDB-lite"/>
    </source>
</evidence>
<dbReference type="Proteomes" id="UP000272140">
    <property type="component" value="Unassembled WGS sequence"/>
</dbReference>
<protein>
    <submittedName>
        <fullName evidence="3">Uncharacterized protein</fullName>
    </submittedName>
</protein>
<dbReference type="EMBL" id="RKIO01000002">
    <property type="protein sequence ID" value="RSC14770.1"/>
    <property type="molecule type" value="Genomic_DNA"/>
</dbReference>
<reference evidence="7" key="3">
    <citation type="submission" date="2018-11" db="EMBL/GenBank/DDBJ databases">
        <title>FDA dAtabase for Regulatory Grade micrObial Sequences (FDA-ARGOS): Supporting development and validation of Infectious Disease Dx tests.</title>
        <authorList>
            <person name="Goldberg B."/>
            <person name="Campos J."/>
            <person name="Tallon L."/>
            <person name="Sadzewicz L."/>
            <person name="Zhao X."/>
            <person name="Vavikolanu K."/>
            <person name="Mehta A."/>
            <person name="Aluvathingal J."/>
            <person name="Nadendla S."/>
            <person name="Geyer C."/>
            <person name="Nandy P."/>
            <person name="Yan Y."/>
            <person name="Sichtig H."/>
        </authorList>
    </citation>
    <scope>NUCLEOTIDE SEQUENCE [LARGE SCALE GENOMIC DNA]</scope>
    <source>
        <strain evidence="7">FDAARGOS_544</strain>
    </source>
</reference>
<organism evidence="3 5">
    <name type="scientific">Burkholderia cenocepacia</name>
    <dbReference type="NCBI Taxonomy" id="95486"/>
    <lineage>
        <taxon>Bacteria</taxon>
        <taxon>Pseudomonadati</taxon>
        <taxon>Pseudomonadota</taxon>
        <taxon>Betaproteobacteria</taxon>
        <taxon>Burkholderiales</taxon>
        <taxon>Burkholderiaceae</taxon>
        <taxon>Burkholderia</taxon>
        <taxon>Burkholderia cepacia complex</taxon>
    </lineage>
</organism>
<evidence type="ECO:0000313" key="7">
    <source>
        <dbReference type="Proteomes" id="UP000272140"/>
    </source>
</evidence>
<feature type="compositionally biased region" description="Basic residues" evidence="1">
    <location>
        <begin position="7"/>
        <end position="19"/>
    </location>
</feature>
<sequence>MVGPGGAHRRGRRPARVRHPSGWPAMVRIVPTSVRSRDAQPWTDLRNNGLGPILLAGTFLR</sequence>
<gene>
    <name evidence="3" type="ORF">A8E72_34580</name>
    <name evidence="2" type="ORF">B9Z07_28380</name>
    <name evidence="4" type="ORF">EGT41_16450</name>
</gene>
<reference evidence="2 6" key="2">
    <citation type="submission" date="2017-04" db="EMBL/GenBank/DDBJ databases">
        <title>Complete genome sequence of Burkholderia cenocepacia PC184 Midwest clone.</title>
        <authorList>
            <person name="Mulks M.H."/>
            <person name="Cooper V.S."/>
        </authorList>
    </citation>
    <scope>NUCLEOTIDE SEQUENCE [LARGE SCALE GENOMIC DNA]</scope>
    <source>
        <strain evidence="2 6">PC184 Mulks</strain>
    </source>
</reference>
<dbReference type="Proteomes" id="UP000244809">
    <property type="component" value="Chromosome 3"/>
</dbReference>
<evidence type="ECO:0000313" key="6">
    <source>
        <dbReference type="Proteomes" id="UP000244809"/>
    </source>
</evidence>
<dbReference type="AlphaFoldDB" id="A0A1V2VUW0"/>
<reference evidence="3 5" key="1">
    <citation type="submission" date="2016-08" db="EMBL/GenBank/DDBJ databases">
        <authorList>
            <person name="Seilhamer J.J."/>
        </authorList>
    </citation>
    <scope>NUCLEOTIDE SEQUENCE [LARGE SCALE GENOMIC DNA]</scope>
    <source>
        <strain evidence="3 5">VC14762</strain>
    </source>
</reference>
<dbReference type="OrthoDB" id="9009904at2"/>
<proteinExistence type="predicted"/>
<feature type="region of interest" description="Disordered" evidence="1">
    <location>
        <begin position="1"/>
        <end position="23"/>
    </location>
</feature>
<evidence type="ECO:0000313" key="4">
    <source>
        <dbReference type="EMBL" id="RSC14770.1"/>
    </source>
</evidence>
<evidence type="ECO:0000313" key="5">
    <source>
        <dbReference type="Proteomes" id="UP000188543"/>
    </source>
</evidence>
<evidence type="ECO:0000313" key="3">
    <source>
        <dbReference type="EMBL" id="ONU75972.1"/>
    </source>
</evidence>
<evidence type="ECO:0000313" key="2">
    <source>
        <dbReference type="EMBL" id="AWG32613.1"/>
    </source>
</evidence>